<dbReference type="NCBIfam" id="TIGR04267">
    <property type="entry name" value="mod_HExxH"/>
    <property type="match status" value="1"/>
</dbReference>
<dbReference type="EMBL" id="BONC01000077">
    <property type="protein sequence ID" value="GIF60803.1"/>
    <property type="molecule type" value="Genomic_DNA"/>
</dbReference>
<evidence type="ECO:0000313" key="2">
    <source>
        <dbReference type="Proteomes" id="UP000624325"/>
    </source>
</evidence>
<proteinExistence type="predicted"/>
<name>A0ABQ4CDE7_9ACTN</name>
<reference evidence="1 2" key="1">
    <citation type="submission" date="2021-01" db="EMBL/GenBank/DDBJ databases">
        <title>Whole genome shotgun sequence of Asanoa iriomotensis NBRC 100142.</title>
        <authorList>
            <person name="Komaki H."/>
            <person name="Tamura T."/>
        </authorList>
    </citation>
    <scope>NUCLEOTIDE SEQUENCE [LARGE SCALE GENOMIC DNA]</scope>
    <source>
        <strain evidence="1 2">NBRC 100142</strain>
    </source>
</reference>
<accession>A0ABQ4CDE7</accession>
<comment type="caution">
    <text evidence="1">The sequence shown here is derived from an EMBL/GenBank/DDBJ whole genome shotgun (WGS) entry which is preliminary data.</text>
</comment>
<organism evidence="1 2">
    <name type="scientific">Asanoa iriomotensis</name>
    <dbReference type="NCBI Taxonomy" id="234613"/>
    <lineage>
        <taxon>Bacteria</taxon>
        <taxon>Bacillati</taxon>
        <taxon>Actinomycetota</taxon>
        <taxon>Actinomycetes</taxon>
        <taxon>Micromonosporales</taxon>
        <taxon>Micromonosporaceae</taxon>
        <taxon>Asanoa</taxon>
    </lineage>
</organism>
<protein>
    <submittedName>
        <fullName evidence="1">HEXXH motif domain-containing protein</fullName>
    </submittedName>
</protein>
<dbReference type="Proteomes" id="UP000624325">
    <property type="component" value="Unassembled WGS sequence"/>
</dbReference>
<evidence type="ECO:0000313" key="1">
    <source>
        <dbReference type="EMBL" id="GIF60803.1"/>
    </source>
</evidence>
<dbReference type="InterPro" id="IPR026337">
    <property type="entry name" value="AKG_HExxH"/>
</dbReference>
<dbReference type="RefSeq" id="WP_203707620.1">
    <property type="nucleotide sequence ID" value="NZ_BAAALU010000007.1"/>
</dbReference>
<keyword evidence="2" id="KW-1185">Reference proteome</keyword>
<sequence>MTGITWTELTALGGGHLDAAAVTALANGQHRKRIVMLTLLLDRVAERCPAETAGVEAAFGLLADAQARDPRAVRDVLMDPAVGAWLARMLRRLHTTDAADDELAYLSAIAVAGAARAGHACVTELALRDGSVVIPTLGRIDLPGERTVTVTVQDGRLTVDGEQLAERHGWQPMRRNTSYAGARTLVVDLDDLASAATRLSEAELAGWRSALDSAWTVLADDNPGRADAIAAGLRRIVPLAPNAAGEAASVTSRDSFGSIATTLPHDGLTCADTLIHEFHHAVLYALGDLVALHRADDQPVHYSPWRDDPRPIDGLLHGAYSYLGVVDFWRGQREVLTGPRRRFADFEFARWRRQVVMAGRLLLDSALLTDDGTTFVASLVATAEQWLAIPVDDRPRRLADQTVADHLIRWRLRHRLPDPAAVAAIAAARRAGLPCPSHPATIDGEVRPHPPGQPLSDRTRLAAIAARGEDALAAATGDVDDLRLVAGAVAEANAGYLERVRHTPSDIESWAGLALCSPEGSALRTAPEVVRAVAAATDDLDLSALDRWLRAPVLERTDI</sequence>
<gene>
    <name evidence="1" type="ORF">Air01nite_68980</name>
</gene>